<accession>A0AAW1UKM9</accession>
<dbReference type="Proteomes" id="UP001431783">
    <property type="component" value="Unassembled WGS sequence"/>
</dbReference>
<sequence>MIHLALLLQKKLAKLQKKLLVLILLALEEQNKRLKIDYHHWFCILKQMKTHKEV</sequence>
<organism evidence="1 2">
    <name type="scientific">Henosepilachna vigintioctopunctata</name>
    <dbReference type="NCBI Taxonomy" id="420089"/>
    <lineage>
        <taxon>Eukaryota</taxon>
        <taxon>Metazoa</taxon>
        <taxon>Ecdysozoa</taxon>
        <taxon>Arthropoda</taxon>
        <taxon>Hexapoda</taxon>
        <taxon>Insecta</taxon>
        <taxon>Pterygota</taxon>
        <taxon>Neoptera</taxon>
        <taxon>Endopterygota</taxon>
        <taxon>Coleoptera</taxon>
        <taxon>Polyphaga</taxon>
        <taxon>Cucujiformia</taxon>
        <taxon>Coccinelloidea</taxon>
        <taxon>Coccinellidae</taxon>
        <taxon>Epilachninae</taxon>
        <taxon>Epilachnini</taxon>
        <taxon>Henosepilachna</taxon>
    </lineage>
</organism>
<feature type="non-terminal residue" evidence="1">
    <location>
        <position position="54"/>
    </location>
</feature>
<protein>
    <submittedName>
        <fullName evidence="1">Uncharacterized protein</fullName>
    </submittedName>
</protein>
<gene>
    <name evidence="1" type="ORF">WA026_015383</name>
</gene>
<dbReference type="AlphaFoldDB" id="A0AAW1UKM9"/>
<comment type="caution">
    <text evidence="1">The sequence shown here is derived from an EMBL/GenBank/DDBJ whole genome shotgun (WGS) entry which is preliminary data.</text>
</comment>
<proteinExistence type="predicted"/>
<evidence type="ECO:0000313" key="1">
    <source>
        <dbReference type="EMBL" id="KAK9881259.1"/>
    </source>
</evidence>
<dbReference type="EMBL" id="JARQZJ010000068">
    <property type="protein sequence ID" value="KAK9881259.1"/>
    <property type="molecule type" value="Genomic_DNA"/>
</dbReference>
<name>A0AAW1UKM9_9CUCU</name>
<keyword evidence="2" id="KW-1185">Reference proteome</keyword>
<reference evidence="1 2" key="1">
    <citation type="submission" date="2023-03" db="EMBL/GenBank/DDBJ databases">
        <title>Genome insight into feeding habits of ladybird beetles.</title>
        <authorList>
            <person name="Li H.-S."/>
            <person name="Huang Y.-H."/>
            <person name="Pang H."/>
        </authorList>
    </citation>
    <scope>NUCLEOTIDE SEQUENCE [LARGE SCALE GENOMIC DNA]</scope>
    <source>
        <strain evidence="1">SYSU_2023b</strain>
        <tissue evidence="1">Whole body</tissue>
    </source>
</reference>
<evidence type="ECO:0000313" key="2">
    <source>
        <dbReference type="Proteomes" id="UP001431783"/>
    </source>
</evidence>